<sequence length="201" mass="22620">MRVAGSSTHFNINHGVAERVPCHSLCTSLLHGKSSPPMQIVQSSFSLDKFFGFLFVWALEIGSLTLHCNAAGARWRRIRISLLEQTEPFRPSCSSVINDLHSERSGLEVGAFTHNPRSVHPLKENCYLTLSWIHPSGVSCCEWEENVVWACGLKEKRPKPEAIGGRRTGYTPLGQVVKPLTKKNLYFPRFKVDKGDFERNL</sequence>
<dbReference type="GeneID" id="66100436"/>
<evidence type="ECO:0000313" key="1">
    <source>
        <dbReference type="EMBL" id="KAG7439363.1"/>
    </source>
</evidence>
<gene>
    <name evidence="1" type="ORF">BT62DRAFT_1014038</name>
</gene>
<reference evidence="1" key="1">
    <citation type="submission" date="2020-11" db="EMBL/GenBank/DDBJ databases">
        <title>Adaptations for nitrogen fixation in a non-lichenized fungal sporocarp promotes dispersal by wood-feeding termites.</title>
        <authorList>
            <consortium name="DOE Joint Genome Institute"/>
            <person name="Koch R.A."/>
            <person name="Yoon G."/>
            <person name="Arayal U."/>
            <person name="Lail K."/>
            <person name="Amirebrahimi M."/>
            <person name="Labutti K."/>
            <person name="Lipzen A."/>
            <person name="Riley R."/>
            <person name="Barry K."/>
            <person name="Henrissat B."/>
            <person name="Grigoriev I.V."/>
            <person name="Herr J.R."/>
            <person name="Aime M.C."/>
        </authorList>
    </citation>
    <scope>NUCLEOTIDE SEQUENCE</scope>
    <source>
        <strain evidence="1">MCA 3950</strain>
    </source>
</reference>
<dbReference type="EMBL" id="MU250598">
    <property type="protein sequence ID" value="KAG7439363.1"/>
    <property type="molecule type" value="Genomic_DNA"/>
</dbReference>
<name>A0A9P7VED0_9AGAR</name>
<dbReference type="AlphaFoldDB" id="A0A9P7VED0"/>
<organism evidence="1 2">
    <name type="scientific">Guyanagaster necrorhizus</name>
    <dbReference type="NCBI Taxonomy" id="856835"/>
    <lineage>
        <taxon>Eukaryota</taxon>
        <taxon>Fungi</taxon>
        <taxon>Dikarya</taxon>
        <taxon>Basidiomycota</taxon>
        <taxon>Agaricomycotina</taxon>
        <taxon>Agaricomycetes</taxon>
        <taxon>Agaricomycetidae</taxon>
        <taxon>Agaricales</taxon>
        <taxon>Marasmiineae</taxon>
        <taxon>Physalacriaceae</taxon>
        <taxon>Guyanagaster</taxon>
    </lineage>
</organism>
<keyword evidence="2" id="KW-1185">Reference proteome</keyword>
<proteinExistence type="predicted"/>
<protein>
    <submittedName>
        <fullName evidence="1">Uncharacterized protein</fullName>
    </submittedName>
</protein>
<dbReference type="Proteomes" id="UP000812287">
    <property type="component" value="Unassembled WGS sequence"/>
</dbReference>
<comment type="caution">
    <text evidence="1">The sequence shown here is derived from an EMBL/GenBank/DDBJ whole genome shotgun (WGS) entry which is preliminary data.</text>
</comment>
<evidence type="ECO:0000313" key="2">
    <source>
        <dbReference type="Proteomes" id="UP000812287"/>
    </source>
</evidence>
<accession>A0A9P7VED0</accession>
<dbReference type="RefSeq" id="XP_043032863.1">
    <property type="nucleotide sequence ID" value="XM_043178149.1"/>
</dbReference>